<name>E4WUR6_OIKDI</name>
<feature type="compositionally biased region" description="Basic and acidic residues" evidence="1">
    <location>
        <begin position="1"/>
        <end position="13"/>
    </location>
</feature>
<dbReference type="EMBL" id="FN653017">
    <property type="protein sequence ID" value="CBY21597.1"/>
    <property type="molecule type" value="Genomic_DNA"/>
</dbReference>
<dbReference type="InParanoid" id="E4WUR6"/>
<feature type="region of interest" description="Disordered" evidence="1">
    <location>
        <begin position="1"/>
        <end position="21"/>
    </location>
</feature>
<evidence type="ECO:0000256" key="1">
    <source>
        <dbReference type="SAM" id="MobiDB-lite"/>
    </source>
</evidence>
<accession>E4WUR6</accession>
<reference evidence="2" key="1">
    <citation type="journal article" date="2010" name="Science">
        <title>Plasticity of animal genome architecture unmasked by rapid evolution of a pelagic tunicate.</title>
        <authorList>
            <person name="Denoeud F."/>
            <person name="Henriet S."/>
            <person name="Mungpakdee S."/>
            <person name="Aury J.M."/>
            <person name="Da Silva C."/>
            <person name="Brinkmann H."/>
            <person name="Mikhaleva J."/>
            <person name="Olsen L.C."/>
            <person name="Jubin C."/>
            <person name="Canestro C."/>
            <person name="Bouquet J.M."/>
            <person name="Danks G."/>
            <person name="Poulain J."/>
            <person name="Campsteijn C."/>
            <person name="Adamski M."/>
            <person name="Cross I."/>
            <person name="Yadetie F."/>
            <person name="Muffato M."/>
            <person name="Louis A."/>
            <person name="Butcher S."/>
            <person name="Tsagkogeorga G."/>
            <person name="Konrad A."/>
            <person name="Singh S."/>
            <person name="Jensen M.F."/>
            <person name="Cong E.H."/>
            <person name="Eikeseth-Otteraa H."/>
            <person name="Noel B."/>
            <person name="Anthouard V."/>
            <person name="Porcel B.M."/>
            <person name="Kachouri-Lafond R."/>
            <person name="Nishino A."/>
            <person name="Ugolini M."/>
            <person name="Chourrout P."/>
            <person name="Nishida H."/>
            <person name="Aasland R."/>
            <person name="Huzurbazar S."/>
            <person name="Westhof E."/>
            <person name="Delsuc F."/>
            <person name="Lehrach H."/>
            <person name="Reinhardt R."/>
            <person name="Weissenbach J."/>
            <person name="Roy S.W."/>
            <person name="Artiguenave F."/>
            <person name="Postlethwait J.H."/>
            <person name="Manak J.R."/>
            <person name="Thompson E.M."/>
            <person name="Jaillon O."/>
            <person name="Du Pasquier L."/>
            <person name="Boudinot P."/>
            <person name="Liberles D.A."/>
            <person name="Volff J.N."/>
            <person name="Philippe H."/>
            <person name="Lenhard B."/>
            <person name="Roest Crollius H."/>
            <person name="Wincker P."/>
            <person name="Chourrout D."/>
        </authorList>
    </citation>
    <scope>NUCLEOTIDE SEQUENCE [LARGE SCALE GENOMIC DNA]</scope>
</reference>
<dbReference type="Proteomes" id="UP000001307">
    <property type="component" value="Unassembled WGS sequence"/>
</dbReference>
<dbReference type="AlphaFoldDB" id="E4WUR6"/>
<sequence>MSGKKESTSKGEGRVPTPMPTTPAVIQVKYSKTVKHLSLKELALICRQYGLNYKSGDTKSDLAKKIQKLMPSFLTNTVWKYYFIQEGKTLKIVGKPKDSADFTQREARTDHLLDCDQILQEISNLRILALDDEQMSISSDCDEEEGFKLNPSGAGNVVWNFIFTSVAGTKLSLVVYNRSGRLFNLSKQSENFGGRWRAVA</sequence>
<proteinExistence type="predicted"/>
<protein>
    <submittedName>
        <fullName evidence="2">Uncharacterized protein</fullName>
    </submittedName>
</protein>
<gene>
    <name evidence="2" type="ORF">GSOID_T00009369001</name>
</gene>
<keyword evidence="3" id="KW-1185">Reference proteome</keyword>
<evidence type="ECO:0000313" key="2">
    <source>
        <dbReference type="EMBL" id="CBY21597.1"/>
    </source>
</evidence>
<organism evidence="2">
    <name type="scientific">Oikopleura dioica</name>
    <name type="common">Tunicate</name>
    <dbReference type="NCBI Taxonomy" id="34765"/>
    <lineage>
        <taxon>Eukaryota</taxon>
        <taxon>Metazoa</taxon>
        <taxon>Chordata</taxon>
        <taxon>Tunicata</taxon>
        <taxon>Appendicularia</taxon>
        <taxon>Copelata</taxon>
        <taxon>Oikopleuridae</taxon>
        <taxon>Oikopleura</taxon>
    </lineage>
</organism>
<evidence type="ECO:0000313" key="3">
    <source>
        <dbReference type="Proteomes" id="UP000001307"/>
    </source>
</evidence>